<keyword evidence="1" id="KW-0732">Signal</keyword>
<protein>
    <submittedName>
        <fullName evidence="2">Uncharacterized protein</fullName>
    </submittedName>
</protein>
<organism evidence="2">
    <name type="scientific">Rhizophora mucronata</name>
    <name type="common">Asiatic mangrove</name>
    <dbReference type="NCBI Taxonomy" id="61149"/>
    <lineage>
        <taxon>Eukaryota</taxon>
        <taxon>Viridiplantae</taxon>
        <taxon>Streptophyta</taxon>
        <taxon>Embryophyta</taxon>
        <taxon>Tracheophyta</taxon>
        <taxon>Spermatophyta</taxon>
        <taxon>Magnoliopsida</taxon>
        <taxon>eudicotyledons</taxon>
        <taxon>Gunneridae</taxon>
        <taxon>Pentapetalae</taxon>
        <taxon>rosids</taxon>
        <taxon>fabids</taxon>
        <taxon>Malpighiales</taxon>
        <taxon>Rhizophoraceae</taxon>
        <taxon>Rhizophora</taxon>
    </lineage>
</organism>
<name>A0A2P2MWK6_RHIMU</name>
<dbReference type="AlphaFoldDB" id="A0A2P2MWK6"/>
<reference evidence="2" key="1">
    <citation type="submission" date="2018-02" db="EMBL/GenBank/DDBJ databases">
        <title>Rhizophora mucronata_Transcriptome.</title>
        <authorList>
            <person name="Meera S.P."/>
            <person name="Sreeshan A."/>
            <person name="Augustine A."/>
        </authorList>
    </citation>
    <scope>NUCLEOTIDE SEQUENCE</scope>
    <source>
        <tissue evidence="2">Leaf</tissue>
    </source>
</reference>
<dbReference type="EMBL" id="GGEC01054119">
    <property type="protein sequence ID" value="MBX34603.1"/>
    <property type="molecule type" value="Transcribed_RNA"/>
</dbReference>
<sequence>MVIWVIRFKILPLFLFKYNCYGKNNGYPYLEITVMVRMIVIGKEG</sequence>
<feature type="chain" id="PRO_5015138156" evidence="1">
    <location>
        <begin position="23"/>
        <end position="45"/>
    </location>
</feature>
<evidence type="ECO:0000256" key="1">
    <source>
        <dbReference type="SAM" id="SignalP"/>
    </source>
</evidence>
<feature type="signal peptide" evidence="1">
    <location>
        <begin position="1"/>
        <end position="22"/>
    </location>
</feature>
<evidence type="ECO:0000313" key="2">
    <source>
        <dbReference type="EMBL" id="MBX34603.1"/>
    </source>
</evidence>
<proteinExistence type="predicted"/>
<accession>A0A2P2MWK6</accession>